<comment type="cofactor">
    <cofactor evidence="1">
        <name>Mg(2+)</name>
        <dbReference type="ChEBI" id="CHEBI:18420"/>
    </cofactor>
</comment>
<evidence type="ECO:0000313" key="11">
    <source>
        <dbReference type="Proteomes" id="UP000297475"/>
    </source>
</evidence>
<dbReference type="FunFam" id="3.30.70.270:FF:000001">
    <property type="entry name" value="Diguanylate cyclase domain protein"/>
    <property type="match status" value="1"/>
</dbReference>
<dbReference type="SMART" id="SM00267">
    <property type="entry name" value="GGDEF"/>
    <property type="match status" value="1"/>
</dbReference>
<dbReference type="PROSITE" id="PS50887">
    <property type="entry name" value="GGDEF"/>
    <property type="match status" value="1"/>
</dbReference>
<dbReference type="SUPFAM" id="SSF55073">
    <property type="entry name" value="Nucleotide cyclase"/>
    <property type="match status" value="1"/>
</dbReference>
<feature type="domain" description="Response regulatory" evidence="7">
    <location>
        <begin position="258"/>
        <end position="374"/>
    </location>
</feature>
<keyword evidence="6" id="KW-0597">Phosphoprotein</keyword>
<protein>
    <recommendedName>
        <fullName evidence="2">diguanylate cyclase</fullName>
        <ecNumber evidence="2">2.7.7.65</ecNumber>
    </recommendedName>
</protein>
<dbReference type="PROSITE" id="PS50110">
    <property type="entry name" value="RESPONSE_REGULATORY"/>
    <property type="match status" value="1"/>
</dbReference>
<sequence>MKDTSVQTQLQALREQFMTRLQDDCAAMRELLDQIERAEPDSDRQTLVLGELQQRLHRLAGTAGTFGFTELGDQARLAEHRLDARLSQASSGCAELQDVLSTVRQLIADPPLSSSQPASTPAVTSAVSPHSPPFSILLMEPNAELAEDVQRQLAPFGFTVERAPVSAFLTGPDPGSALPALLFVNLDALLAETDGAEPDTSQWAGSSLLVYSASDEFDQRLLAARMGVEGYFTQPLDIPRAIGFLVRVLDSRQEPEPRILLVEDDELLAQHFSKVLQQAGMEVHWEDDPQAIIETVAEFQPDLVLLDLHMPQVAGDEVAAVLRQYEMLTTLPIMYISAETDQQRQAAAMRRGADDFLTKPVSDDTLIMSIMARVERAREMRTLISRDGMTGLLKHSSFLEAGAVELERSRRQGYSCVVVMLDIDHFKRVNDTWGHATGDTVIRAMATLLRQRLRQTDLIGRYGGEEFAALLADCALADAVELLEAVRQRFADIDFNTESGDAFRCTLSIGLTQADPDRKETIGALIDRADQALYDAKRAGRNRRNQR</sequence>
<dbReference type="GO" id="GO:0043709">
    <property type="term" value="P:cell adhesion involved in single-species biofilm formation"/>
    <property type="evidence" value="ECO:0007669"/>
    <property type="project" value="TreeGrafter"/>
</dbReference>
<dbReference type="InterPro" id="IPR001789">
    <property type="entry name" value="Sig_transdc_resp-reg_receiver"/>
</dbReference>
<dbReference type="EC" id="2.7.7.65" evidence="2"/>
<evidence type="ECO:0000313" key="10">
    <source>
        <dbReference type="EMBL" id="TGG93317.1"/>
    </source>
</evidence>
<keyword evidence="3" id="KW-0902">Two-component regulatory system</keyword>
<dbReference type="SMART" id="SM00448">
    <property type="entry name" value="REC"/>
    <property type="match status" value="1"/>
</dbReference>
<dbReference type="GO" id="GO:0052621">
    <property type="term" value="F:diguanylate cyclase activity"/>
    <property type="evidence" value="ECO:0007669"/>
    <property type="project" value="UniProtKB-EC"/>
</dbReference>
<evidence type="ECO:0000259" key="8">
    <source>
        <dbReference type="PROSITE" id="PS50887"/>
    </source>
</evidence>
<dbReference type="InterPro" id="IPR043128">
    <property type="entry name" value="Rev_trsase/Diguanyl_cyclase"/>
</dbReference>
<name>A0A4Z0W7G0_9GAMM</name>
<dbReference type="PANTHER" id="PTHR45138">
    <property type="entry name" value="REGULATORY COMPONENTS OF SENSORY TRANSDUCTION SYSTEM"/>
    <property type="match status" value="1"/>
</dbReference>
<evidence type="ECO:0000259" key="7">
    <source>
        <dbReference type="PROSITE" id="PS50110"/>
    </source>
</evidence>
<keyword evidence="11" id="KW-1185">Reference proteome</keyword>
<feature type="domain" description="GGDEF" evidence="8">
    <location>
        <begin position="414"/>
        <end position="547"/>
    </location>
</feature>
<dbReference type="InterPro" id="IPR011006">
    <property type="entry name" value="CheY-like_superfamily"/>
</dbReference>
<evidence type="ECO:0000259" key="9">
    <source>
        <dbReference type="PROSITE" id="PS50894"/>
    </source>
</evidence>
<dbReference type="RefSeq" id="WP_135483026.1">
    <property type="nucleotide sequence ID" value="NZ_SRMF01000003.1"/>
</dbReference>
<dbReference type="OrthoDB" id="9778432at2"/>
<accession>A0A4Z0W7G0</accession>
<evidence type="ECO:0000256" key="2">
    <source>
        <dbReference type="ARBA" id="ARBA00012528"/>
    </source>
</evidence>
<reference evidence="10 11" key="1">
    <citation type="submission" date="2019-04" db="EMBL/GenBank/DDBJ databases">
        <title>Natronospirillum operosus gen. nov., sp. nov., a haloalkaliphilic satellite isolated from decaying biomass of laboratory culture of cyanobacterium Geitlerinema sp. and proposal of Natronospirillaceae fam. nov. and Saccharospirillaceae fam. nov.</title>
        <authorList>
            <person name="Kevbrin V."/>
            <person name="Boltyanskaya Y."/>
            <person name="Koziaeva V."/>
            <person name="Grouzdev D.S."/>
            <person name="Park M."/>
            <person name="Cho J."/>
        </authorList>
    </citation>
    <scope>NUCLEOTIDE SEQUENCE [LARGE SCALE GENOMIC DNA]</scope>
    <source>
        <strain evidence="10 11">G-116</strain>
    </source>
</reference>
<gene>
    <name evidence="10" type="ORF">E4656_09690</name>
</gene>
<dbReference type="SUPFAM" id="SSF47226">
    <property type="entry name" value="Histidine-containing phosphotransfer domain, HPT domain"/>
    <property type="match status" value="1"/>
</dbReference>
<feature type="modified residue" description="4-aspartylphosphate" evidence="6">
    <location>
        <position position="307"/>
    </location>
</feature>
<evidence type="ECO:0000256" key="6">
    <source>
        <dbReference type="PROSITE-ProRule" id="PRU00169"/>
    </source>
</evidence>
<comment type="catalytic activity">
    <reaction evidence="4">
        <text>2 GTP = 3',3'-c-di-GMP + 2 diphosphate</text>
        <dbReference type="Rhea" id="RHEA:24898"/>
        <dbReference type="ChEBI" id="CHEBI:33019"/>
        <dbReference type="ChEBI" id="CHEBI:37565"/>
        <dbReference type="ChEBI" id="CHEBI:58805"/>
        <dbReference type="EC" id="2.7.7.65"/>
    </reaction>
</comment>
<dbReference type="GO" id="GO:0004672">
    <property type="term" value="F:protein kinase activity"/>
    <property type="evidence" value="ECO:0007669"/>
    <property type="project" value="UniProtKB-ARBA"/>
</dbReference>
<dbReference type="InterPro" id="IPR008207">
    <property type="entry name" value="Sig_transdc_His_kin_Hpt_dom"/>
</dbReference>
<evidence type="ECO:0000256" key="5">
    <source>
        <dbReference type="PROSITE-ProRule" id="PRU00110"/>
    </source>
</evidence>
<dbReference type="GO" id="GO:0005886">
    <property type="term" value="C:plasma membrane"/>
    <property type="evidence" value="ECO:0007669"/>
    <property type="project" value="TreeGrafter"/>
</dbReference>
<dbReference type="PROSITE" id="PS50894">
    <property type="entry name" value="HPT"/>
    <property type="match status" value="1"/>
</dbReference>
<dbReference type="Gene3D" id="3.30.70.270">
    <property type="match status" value="1"/>
</dbReference>
<dbReference type="InterPro" id="IPR036641">
    <property type="entry name" value="HPT_dom_sf"/>
</dbReference>
<dbReference type="Gene3D" id="3.40.50.2300">
    <property type="match status" value="1"/>
</dbReference>
<dbReference type="InterPro" id="IPR029787">
    <property type="entry name" value="Nucleotide_cyclase"/>
</dbReference>
<dbReference type="CDD" id="cd01949">
    <property type="entry name" value="GGDEF"/>
    <property type="match status" value="1"/>
</dbReference>
<comment type="caution">
    <text evidence="10">The sequence shown here is derived from an EMBL/GenBank/DDBJ whole genome shotgun (WGS) entry which is preliminary data.</text>
</comment>
<dbReference type="Pfam" id="PF01627">
    <property type="entry name" value="Hpt"/>
    <property type="match status" value="1"/>
</dbReference>
<feature type="domain" description="HPt" evidence="9">
    <location>
        <begin position="6"/>
        <end position="117"/>
    </location>
</feature>
<evidence type="ECO:0000256" key="3">
    <source>
        <dbReference type="ARBA" id="ARBA00023012"/>
    </source>
</evidence>
<dbReference type="AlphaFoldDB" id="A0A4Z0W7G0"/>
<dbReference type="GO" id="GO:1902201">
    <property type="term" value="P:negative regulation of bacterial-type flagellum-dependent cell motility"/>
    <property type="evidence" value="ECO:0007669"/>
    <property type="project" value="TreeGrafter"/>
</dbReference>
<dbReference type="Gene3D" id="1.20.120.160">
    <property type="entry name" value="HPT domain"/>
    <property type="match status" value="1"/>
</dbReference>
<dbReference type="Pfam" id="PF00990">
    <property type="entry name" value="GGDEF"/>
    <property type="match status" value="1"/>
</dbReference>
<dbReference type="NCBIfam" id="TIGR00254">
    <property type="entry name" value="GGDEF"/>
    <property type="match status" value="1"/>
</dbReference>
<evidence type="ECO:0000256" key="1">
    <source>
        <dbReference type="ARBA" id="ARBA00001946"/>
    </source>
</evidence>
<dbReference type="EMBL" id="SRMF01000003">
    <property type="protein sequence ID" value="TGG93317.1"/>
    <property type="molecule type" value="Genomic_DNA"/>
</dbReference>
<dbReference type="InterPro" id="IPR000160">
    <property type="entry name" value="GGDEF_dom"/>
</dbReference>
<dbReference type="Pfam" id="PF00072">
    <property type="entry name" value="Response_reg"/>
    <property type="match status" value="1"/>
</dbReference>
<organism evidence="10 11">
    <name type="scientific">Natronospirillum operosum</name>
    <dbReference type="NCBI Taxonomy" id="2759953"/>
    <lineage>
        <taxon>Bacteria</taxon>
        <taxon>Pseudomonadati</taxon>
        <taxon>Pseudomonadota</taxon>
        <taxon>Gammaproteobacteria</taxon>
        <taxon>Oceanospirillales</taxon>
        <taxon>Natronospirillaceae</taxon>
        <taxon>Natronospirillum</taxon>
    </lineage>
</organism>
<proteinExistence type="predicted"/>
<dbReference type="PANTHER" id="PTHR45138:SF9">
    <property type="entry name" value="DIGUANYLATE CYCLASE DGCM-RELATED"/>
    <property type="match status" value="1"/>
</dbReference>
<feature type="modified residue" description="Phosphohistidine" evidence="5">
    <location>
        <position position="57"/>
    </location>
</feature>
<evidence type="ECO:0000256" key="4">
    <source>
        <dbReference type="ARBA" id="ARBA00034247"/>
    </source>
</evidence>
<dbReference type="SUPFAM" id="SSF52172">
    <property type="entry name" value="CheY-like"/>
    <property type="match status" value="1"/>
</dbReference>
<dbReference type="InterPro" id="IPR050469">
    <property type="entry name" value="Diguanylate_Cyclase"/>
</dbReference>
<dbReference type="Proteomes" id="UP000297475">
    <property type="component" value="Unassembled WGS sequence"/>
</dbReference>
<dbReference type="GO" id="GO:0000160">
    <property type="term" value="P:phosphorelay signal transduction system"/>
    <property type="evidence" value="ECO:0007669"/>
    <property type="project" value="UniProtKB-KW"/>
</dbReference>